<evidence type="ECO:0000259" key="5">
    <source>
        <dbReference type="PROSITE" id="PS50110"/>
    </source>
</evidence>
<dbReference type="PROSITE" id="PS50110">
    <property type="entry name" value="RESPONSE_REGULATORY"/>
    <property type="match status" value="1"/>
</dbReference>
<dbReference type="PROSITE" id="PS50043">
    <property type="entry name" value="HTH_LUXR_2"/>
    <property type="match status" value="1"/>
</dbReference>
<keyword evidence="1 3" id="KW-0597">Phosphoprotein</keyword>
<organism evidence="6 7">
    <name type="scientific">Saccharopolyspora gloriosae</name>
    <dbReference type="NCBI Taxonomy" id="455344"/>
    <lineage>
        <taxon>Bacteria</taxon>
        <taxon>Bacillati</taxon>
        <taxon>Actinomycetota</taxon>
        <taxon>Actinomycetes</taxon>
        <taxon>Pseudonocardiales</taxon>
        <taxon>Pseudonocardiaceae</taxon>
        <taxon>Saccharopolyspora</taxon>
    </lineage>
</organism>
<dbReference type="Pfam" id="PF00072">
    <property type="entry name" value="Response_reg"/>
    <property type="match status" value="1"/>
</dbReference>
<feature type="domain" description="HTH luxR-type" evidence="4">
    <location>
        <begin position="159"/>
        <end position="224"/>
    </location>
</feature>
<evidence type="ECO:0000259" key="4">
    <source>
        <dbReference type="PROSITE" id="PS50043"/>
    </source>
</evidence>
<dbReference type="InterPro" id="IPR058245">
    <property type="entry name" value="NreC/VraR/RcsB-like_REC"/>
</dbReference>
<name>A0A840NN57_9PSEU</name>
<dbReference type="AlphaFoldDB" id="A0A840NN57"/>
<evidence type="ECO:0000256" key="2">
    <source>
        <dbReference type="ARBA" id="ARBA00023125"/>
    </source>
</evidence>
<dbReference type="InterPro" id="IPR001789">
    <property type="entry name" value="Sig_transdc_resp-reg_receiver"/>
</dbReference>
<dbReference type="GO" id="GO:0000160">
    <property type="term" value="P:phosphorelay signal transduction system"/>
    <property type="evidence" value="ECO:0007669"/>
    <property type="project" value="InterPro"/>
</dbReference>
<dbReference type="GO" id="GO:0006355">
    <property type="term" value="P:regulation of DNA-templated transcription"/>
    <property type="evidence" value="ECO:0007669"/>
    <property type="project" value="InterPro"/>
</dbReference>
<dbReference type="EMBL" id="JACHIV010000001">
    <property type="protein sequence ID" value="MBB5070709.1"/>
    <property type="molecule type" value="Genomic_DNA"/>
</dbReference>
<dbReference type="RefSeq" id="WP_184480518.1">
    <property type="nucleotide sequence ID" value="NZ_JACHIV010000001.1"/>
</dbReference>
<protein>
    <submittedName>
        <fullName evidence="6">DNA-binding NarL/FixJ family response regulator</fullName>
    </submittedName>
</protein>
<evidence type="ECO:0000256" key="3">
    <source>
        <dbReference type="PROSITE-ProRule" id="PRU00169"/>
    </source>
</evidence>
<dbReference type="Gene3D" id="3.40.50.2300">
    <property type="match status" value="1"/>
</dbReference>
<accession>A0A840NN57</accession>
<feature type="modified residue" description="4-aspartylphosphate" evidence="3">
    <location>
        <position position="67"/>
    </location>
</feature>
<feature type="domain" description="Response regulatory" evidence="5">
    <location>
        <begin position="16"/>
        <end position="132"/>
    </location>
</feature>
<dbReference type="Pfam" id="PF00196">
    <property type="entry name" value="GerE"/>
    <property type="match status" value="1"/>
</dbReference>
<dbReference type="InterPro" id="IPR039420">
    <property type="entry name" value="WalR-like"/>
</dbReference>
<evidence type="ECO:0000313" key="7">
    <source>
        <dbReference type="Proteomes" id="UP000580474"/>
    </source>
</evidence>
<dbReference type="InterPro" id="IPR011006">
    <property type="entry name" value="CheY-like_superfamily"/>
</dbReference>
<dbReference type="CDD" id="cd06170">
    <property type="entry name" value="LuxR_C_like"/>
    <property type="match status" value="1"/>
</dbReference>
<dbReference type="CDD" id="cd17535">
    <property type="entry name" value="REC_NarL-like"/>
    <property type="match status" value="1"/>
</dbReference>
<evidence type="ECO:0000313" key="6">
    <source>
        <dbReference type="EMBL" id="MBB5070709.1"/>
    </source>
</evidence>
<comment type="caution">
    <text evidence="6">The sequence shown here is derived from an EMBL/GenBank/DDBJ whole genome shotgun (WGS) entry which is preliminary data.</text>
</comment>
<dbReference type="InterPro" id="IPR000792">
    <property type="entry name" value="Tscrpt_reg_LuxR_C"/>
</dbReference>
<dbReference type="SMART" id="SM00448">
    <property type="entry name" value="REC"/>
    <property type="match status" value="1"/>
</dbReference>
<keyword evidence="2 6" id="KW-0238">DNA-binding</keyword>
<dbReference type="PANTHER" id="PTHR43214">
    <property type="entry name" value="TWO-COMPONENT RESPONSE REGULATOR"/>
    <property type="match status" value="1"/>
</dbReference>
<keyword evidence="7" id="KW-1185">Reference proteome</keyword>
<reference evidence="6 7" key="1">
    <citation type="submission" date="2020-08" db="EMBL/GenBank/DDBJ databases">
        <title>Sequencing the genomes of 1000 actinobacteria strains.</title>
        <authorList>
            <person name="Klenk H.-P."/>
        </authorList>
    </citation>
    <scope>NUCLEOTIDE SEQUENCE [LARGE SCALE GENOMIC DNA]</scope>
    <source>
        <strain evidence="6 7">DSM 45582</strain>
    </source>
</reference>
<sequence length="232" mass="24834">MRADSAAEGSAARPIRLVLADDEVMLRRGLRVLLEHDGLIRVVAEAGTGDELLSVVRTHQPDVALIDVQMPGKDGLAALRELRGLPRPPVCAVLTTFDLDDYVAEALRLGAHGFLLKDAEPEALVRAVQDLAAGGAVLDPRIAVRLLPRFRSLGDSAHEVRLVRSLSARERQVLELLGAGRSNAHIGEQLGLTEATVKSYVSTVLSKLGAENRVQAALIAQRVAGTGEGERR</sequence>
<evidence type="ECO:0000256" key="1">
    <source>
        <dbReference type="ARBA" id="ARBA00022553"/>
    </source>
</evidence>
<dbReference type="SUPFAM" id="SSF46894">
    <property type="entry name" value="C-terminal effector domain of the bipartite response regulators"/>
    <property type="match status" value="1"/>
</dbReference>
<dbReference type="SMART" id="SM00421">
    <property type="entry name" value="HTH_LUXR"/>
    <property type="match status" value="1"/>
</dbReference>
<dbReference type="SUPFAM" id="SSF52172">
    <property type="entry name" value="CheY-like"/>
    <property type="match status" value="1"/>
</dbReference>
<gene>
    <name evidence="6" type="ORF">BJ969_003797</name>
</gene>
<proteinExistence type="predicted"/>
<dbReference type="GO" id="GO:0003677">
    <property type="term" value="F:DNA binding"/>
    <property type="evidence" value="ECO:0007669"/>
    <property type="project" value="UniProtKB-KW"/>
</dbReference>
<dbReference type="Proteomes" id="UP000580474">
    <property type="component" value="Unassembled WGS sequence"/>
</dbReference>
<dbReference type="PRINTS" id="PR00038">
    <property type="entry name" value="HTHLUXR"/>
</dbReference>
<dbReference type="InterPro" id="IPR016032">
    <property type="entry name" value="Sig_transdc_resp-reg_C-effctor"/>
</dbReference>